<proteinExistence type="predicted"/>
<accession>A0A917FKU2</accession>
<evidence type="ECO:0000313" key="5">
    <source>
        <dbReference type="Proteomes" id="UP000605253"/>
    </source>
</evidence>
<dbReference type="SUPFAM" id="SSF53474">
    <property type="entry name" value="alpha/beta-Hydrolases"/>
    <property type="match status" value="1"/>
</dbReference>
<keyword evidence="5" id="KW-1185">Reference proteome</keyword>
<dbReference type="EMBL" id="BMEO01000002">
    <property type="protein sequence ID" value="GGF86550.1"/>
    <property type="molecule type" value="Genomic_DNA"/>
</dbReference>
<dbReference type="GO" id="GO:0016787">
    <property type="term" value="F:hydrolase activity"/>
    <property type="evidence" value="ECO:0007669"/>
    <property type="project" value="UniProtKB-KW"/>
</dbReference>
<dbReference type="InterPro" id="IPR050300">
    <property type="entry name" value="GDXG_lipolytic_enzyme"/>
</dbReference>
<feature type="domain" description="BD-FAE-like" evidence="3">
    <location>
        <begin position="58"/>
        <end position="229"/>
    </location>
</feature>
<dbReference type="PANTHER" id="PTHR48081:SF9">
    <property type="entry name" value="CARBOXYLESTERASE"/>
    <property type="match status" value="1"/>
</dbReference>
<feature type="chain" id="PRO_5037252306" description="BD-FAE-like domain-containing protein" evidence="2">
    <location>
        <begin position="24"/>
        <end position="289"/>
    </location>
</feature>
<sequence>MVKNVILCVLLIIFFMFSQSSHAGVGSFLYNSALKITHPIQCEKDIAYGAKEWQKLNIYPQKNKTRIPVVIFIYGGGWYKGSKEQHHFVADALVRKGYMVVIPDYIKYPDGRFPTFVEDIALAIAWVKNNIEKYGGDANKLLLAGHSAGAHTGALLVTDKHYLNKVGVGIDDIKAFVGLAGPYNFTPKKPQYIKTFGRENFDVMKANAFVEGDEPPIKLIHSMGDNTVGRFNFDTFYNQLKAAGVEVEKTLYQDIGHVMTVLKVHPWFADEVDVGKDMDSFFKKHLNSE</sequence>
<evidence type="ECO:0000256" key="1">
    <source>
        <dbReference type="ARBA" id="ARBA00022801"/>
    </source>
</evidence>
<dbReference type="Proteomes" id="UP000605253">
    <property type="component" value="Unassembled WGS sequence"/>
</dbReference>
<reference evidence="4" key="1">
    <citation type="journal article" date="2014" name="Int. J. Syst. Evol. Microbiol.">
        <title>Complete genome sequence of Corynebacterium casei LMG S-19264T (=DSM 44701T), isolated from a smear-ripened cheese.</title>
        <authorList>
            <consortium name="US DOE Joint Genome Institute (JGI-PGF)"/>
            <person name="Walter F."/>
            <person name="Albersmeier A."/>
            <person name="Kalinowski J."/>
            <person name="Ruckert C."/>
        </authorList>
    </citation>
    <scope>NUCLEOTIDE SEQUENCE</scope>
    <source>
        <strain evidence="4">CGMCC 1.12181</strain>
    </source>
</reference>
<evidence type="ECO:0000256" key="2">
    <source>
        <dbReference type="SAM" id="SignalP"/>
    </source>
</evidence>
<dbReference type="PANTHER" id="PTHR48081">
    <property type="entry name" value="AB HYDROLASE SUPERFAMILY PROTEIN C4A8.06C"/>
    <property type="match status" value="1"/>
</dbReference>
<keyword evidence="1" id="KW-0378">Hydrolase</keyword>
<dbReference type="InterPro" id="IPR049492">
    <property type="entry name" value="BD-FAE-like_dom"/>
</dbReference>
<feature type="signal peptide" evidence="2">
    <location>
        <begin position="1"/>
        <end position="23"/>
    </location>
</feature>
<reference evidence="4" key="2">
    <citation type="submission" date="2020-09" db="EMBL/GenBank/DDBJ databases">
        <authorList>
            <person name="Sun Q."/>
            <person name="Zhou Y."/>
        </authorList>
    </citation>
    <scope>NUCLEOTIDE SEQUENCE</scope>
    <source>
        <strain evidence="4">CGMCC 1.12181</strain>
    </source>
</reference>
<protein>
    <recommendedName>
        <fullName evidence="3">BD-FAE-like domain-containing protein</fullName>
    </recommendedName>
</protein>
<evidence type="ECO:0000259" key="3">
    <source>
        <dbReference type="Pfam" id="PF20434"/>
    </source>
</evidence>
<keyword evidence="2" id="KW-0732">Signal</keyword>
<dbReference type="InterPro" id="IPR029058">
    <property type="entry name" value="AB_hydrolase_fold"/>
</dbReference>
<organism evidence="4 5">
    <name type="scientific">Marinicella pacifica</name>
    <dbReference type="NCBI Taxonomy" id="1171543"/>
    <lineage>
        <taxon>Bacteria</taxon>
        <taxon>Pseudomonadati</taxon>
        <taxon>Pseudomonadota</taxon>
        <taxon>Gammaproteobacteria</taxon>
        <taxon>Lysobacterales</taxon>
        <taxon>Marinicellaceae</taxon>
        <taxon>Marinicella</taxon>
    </lineage>
</organism>
<dbReference type="Pfam" id="PF20434">
    <property type="entry name" value="BD-FAE"/>
    <property type="match status" value="1"/>
</dbReference>
<comment type="caution">
    <text evidence="4">The sequence shown here is derived from an EMBL/GenBank/DDBJ whole genome shotgun (WGS) entry which is preliminary data.</text>
</comment>
<evidence type="ECO:0000313" key="4">
    <source>
        <dbReference type="EMBL" id="GGF86550.1"/>
    </source>
</evidence>
<dbReference type="AlphaFoldDB" id="A0A917FKU2"/>
<dbReference type="Gene3D" id="3.40.50.1820">
    <property type="entry name" value="alpha/beta hydrolase"/>
    <property type="match status" value="1"/>
</dbReference>
<gene>
    <name evidence="4" type="ORF">GCM10011365_04440</name>
</gene>
<name>A0A917FKU2_9GAMM</name>
<dbReference type="RefSeq" id="WP_345258927.1">
    <property type="nucleotide sequence ID" value="NZ_BAABJF010000032.1"/>
</dbReference>